<dbReference type="HAMAP" id="MF_01235">
    <property type="entry name" value="ManNAc6P_epimer"/>
    <property type="match status" value="1"/>
</dbReference>
<evidence type="ECO:0000256" key="7">
    <source>
        <dbReference type="HAMAP-Rule" id="MF_01235"/>
    </source>
</evidence>
<dbReference type="GO" id="GO:0047465">
    <property type="term" value="F:N-acylglucosamine-6-phosphate 2-epimerase activity"/>
    <property type="evidence" value="ECO:0007669"/>
    <property type="project" value="UniProtKB-EC"/>
</dbReference>
<dbReference type="Proteomes" id="UP000824214">
    <property type="component" value="Unassembled WGS sequence"/>
</dbReference>
<dbReference type="Pfam" id="PF04131">
    <property type="entry name" value="NanE"/>
    <property type="match status" value="1"/>
</dbReference>
<evidence type="ECO:0000313" key="8">
    <source>
        <dbReference type="EMBL" id="HJB38555.1"/>
    </source>
</evidence>
<comment type="pathway">
    <text evidence="3 7">Amino-sugar metabolism; N-acetylneuraminate degradation; D-fructose 6-phosphate from N-acetylneuraminate: step 3/5.</text>
</comment>
<dbReference type="GO" id="GO:0005975">
    <property type="term" value="P:carbohydrate metabolic process"/>
    <property type="evidence" value="ECO:0007669"/>
    <property type="project" value="UniProtKB-UniRule"/>
</dbReference>
<reference evidence="8" key="2">
    <citation type="submission" date="2021-04" db="EMBL/GenBank/DDBJ databases">
        <authorList>
            <person name="Gilroy R."/>
        </authorList>
    </citation>
    <scope>NUCLEOTIDE SEQUENCE</scope>
    <source>
        <strain evidence="8">ChiBcolR8-3208</strain>
    </source>
</reference>
<evidence type="ECO:0000256" key="6">
    <source>
        <dbReference type="ARBA" id="ARBA00023277"/>
    </source>
</evidence>
<comment type="similarity">
    <text evidence="4 7">Belongs to the NanE family.</text>
</comment>
<proteinExistence type="inferred from homology"/>
<dbReference type="GO" id="GO:0019262">
    <property type="term" value="P:N-acetylneuraminate catabolic process"/>
    <property type="evidence" value="ECO:0007669"/>
    <property type="project" value="UniProtKB-UniRule"/>
</dbReference>
<evidence type="ECO:0000256" key="1">
    <source>
        <dbReference type="ARBA" id="ARBA00000056"/>
    </source>
</evidence>
<dbReference type="InterPro" id="IPR007260">
    <property type="entry name" value="NanE"/>
</dbReference>
<comment type="catalytic activity">
    <reaction evidence="1 7">
        <text>an N-acyl-D-glucosamine 6-phosphate = an N-acyl-D-mannosamine 6-phosphate</text>
        <dbReference type="Rhea" id="RHEA:23932"/>
        <dbReference type="ChEBI" id="CHEBI:57599"/>
        <dbReference type="ChEBI" id="CHEBI:57666"/>
        <dbReference type="EC" id="5.1.3.9"/>
    </reaction>
</comment>
<comment type="caution">
    <text evidence="8">The sequence shown here is derived from an EMBL/GenBank/DDBJ whole genome shotgun (WGS) entry which is preliminary data.</text>
</comment>
<dbReference type="EC" id="5.1.3.9" evidence="7"/>
<evidence type="ECO:0000256" key="3">
    <source>
        <dbReference type="ARBA" id="ARBA00005081"/>
    </source>
</evidence>
<reference evidence="8" key="1">
    <citation type="journal article" date="2021" name="PeerJ">
        <title>Extensive microbial diversity within the chicken gut microbiome revealed by metagenomics and culture.</title>
        <authorList>
            <person name="Gilroy R."/>
            <person name="Ravi A."/>
            <person name="Getino M."/>
            <person name="Pursley I."/>
            <person name="Horton D.L."/>
            <person name="Alikhan N.F."/>
            <person name="Baker D."/>
            <person name="Gharbi K."/>
            <person name="Hall N."/>
            <person name="Watson M."/>
            <person name="Adriaenssens E.M."/>
            <person name="Foster-Nyarko E."/>
            <person name="Jarju S."/>
            <person name="Secka A."/>
            <person name="Antonio M."/>
            <person name="Oren A."/>
            <person name="Chaudhuri R.R."/>
            <person name="La Ragione R."/>
            <person name="Hildebrand F."/>
            <person name="Pallen M.J."/>
        </authorList>
    </citation>
    <scope>NUCLEOTIDE SEQUENCE</scope>
    <source>
        <strain evidence="8">ChiBcolR8-3208</strain>
    </source>
</reference>
<dbReference type="PANTHER" id="PTHR36204">
    <property type="entry name" value="N-ACETYLMANNOSAMINE-6-PHOSPHATE 2-EPIMERASE-RELATED"/>
    <property type="match status" value="1"/>
</dbReference>
<comment type="function">
    <text evidence="2 7">Converts N-acetylmannosamine-6-phosphate (ManNAc-6-P) to N-acetylglucosamine-6-phosphate (GlcNAc-6-P).</text>
</comment>
<dbReference type="Gene3D" id="3.20.20.70">
    <property type="entry name" value="Aldolase class I"/>
    <property type="match status" value="1"/>
</dbReference>
<dbReference type="NCBIfam" id="NF002231">
    <property type="entry name" value="PRK01130.1"/>
    <property type="match status" value="1"/>
</dbReference>
<dbReference type="EMBL" id="DWXZ01000231">
    <property type="protein sequence ID" value="HJB38555.1"/>
    <property type="molecule type" value="Genomic_DNA"/>
</dbReference>
<accession>A0A9D2S0U7</accession>
<gene>
    <name evidence="7" type="primary">nanE</name>
    <name evidence="8" type="ORF">H9942_10905</name>
</gene>
<dbReference type="InterPro" id="IPR013785">
    <property type="entry name" value="Aldolase_TIM"/>
</dbReference>
<dbReference type="AlphaFoldDB" id="A0A9D2S0U7"/>
<evidence type="ECO:0000256" key="5">
    <source>
        <dbReference type="ARBA" id="ARBA00023235"/>
    </source>
</evidence>
<protein>
    <recommendedName>
        <fullName evidence="7">Putative N-acetylmannosamine-6-phosphate 2-epimerase</fullName>
        <ecNumber evidence="7">5.1.3.9</ecNumber>
    </recommendedName>
    <alternativeName>
        <fullName evidence="7">ManNAc-6-P epimerase</fullName>
    </alternativeName>
</protein>
<dbReference type="InterPro" id="IPR011060">
    <property type="entry name" value="RibuloseP-bd_barrel"/>
</dbReference>
<dbReference type="SUPFAM" id="SSF51366">
    <property type="entry name" value="Ribulose-phoshate binding barrel"/>
    <property type="match status" value="1"/>
</dbReference>
<name>A0A9D2S0U7_9FIRM</name>
<dbReference type="GO" id="GO:0006053">
    <property type="term" value="P:N-acetylmannosamine catabolic process"/>
    <property type="evidence" value="ECO:0007669"/>
    <property type="project" value="TreeGrafter"/>
</dbReference>
<organism evidence="8 9">
    <name type="scientific">Candidatus Acutalibacter ornithocaccae</name>
    <dbReference type="NCBI Taxonomy" id="2838416"/>
    <lineage>
        <taxon>Bacteria</taxon>
        <taxon>Bacillati</taxon>
        <taxon>Bacillota</taxon>
        <taxon>Clostridia</taxon>
        <taxon>Eubacteriales</taxon>
        <taxon>Acutalibacteraceae</taxon>
        <taxon>Acutalibacter</taxon>
    </lineage>
</organism>
<keyword evidence="5 7" id="KW-0413">Isomerase</keyword>
<evidence type="ECO:0000313" key="9">
    <source>
        <dbReference type="Proteomes" id="UP000824214"/>
    </source>
</evidence>
<keyword evidence="6 7" id="KW-0119">Carbohydrate metabolism</keyword>
<dbReference type="PANTHER" id="PTHR36204:SF1">
    <property type="entry name" value="N-ACETYLMANNOSAMINE-6-PHOSPHATE 2-EPIMERASE-RELATED"/>
    <property type="match status" value="1"/>
</dbReference>
<dbReference type="GO" id="GO:0005829">
    <property type="term" value="C:cytosol"/>
    <property type="evidence" value="ECO:0007669"/>
    <property type="project" value="TreeGrafter"/>
</dbReference>
<evidence type="ECO:0000256" key="2">
    <source>
        <dbReference type="ARBA" id="ARBA00002147"/>
    </source>
</evidence>
<evidence type="ECO:0000256" key="4">
    <source>
        <dbReference type="ARBA" id="ARBA00007439"/>
    </source>
</evidence>
<sequence>MQRLDLAVPIGYNGRYGNGIWGGISVTKQTVLNQLYRGIIVSCQALPGEPLHGRGMMAAMAQAAKEGGAVGIRANGVEDIASIRRQVALPVIGIVKAEYPGSPVYITPTEAEVEALLQAGAEIIALDATARPRPQGQSLEEFFLPLRQRHPGQLFMADCATLEEARRAQALGFDLVGTTLCGYTQDTLGTPIPSLPLLEAMTRELSVPVIAEGGIWEREQLRQVFAYPVHAAVIGTAITRPREITRRFVEAAGAQEGQYGA</sequence>
<dbReference type="CDD" id="cd04729">
    <property type="entry name" value="NanE"/>
    <property type="match status" value="1"/>
</dbReference>